<dbReference type="PANTHER" id="PTHR10278">
    <property type="entry name" value="CORTICOTROPIN-RELEASING FACTOR-BINDING PROTEIN"/>
    <property type="match status" value="1"/>
</dbReference>
<keyword evidence="7" id="KW-0325">Glycoprotein</keyword>
<dbReference type="Proteomes" id="UP000438429">
    <property type="component" value="Unassembled WGS sequence"/>
</dbReference>
<dbReference type="Pfam" id="PF05428">
    <property type="entry name" value="CRF-BP_N"/>
    <property type="match status" value="1"/>
</dbReference>
<evidence type="ECO:0000256" key="4">
    <source>
        <dbReference type="ARBA" id="ARBA00022525"/>
    </source>
</evidence>
<evidence type="ECO:0000256" key="2">
    <source>
        <dbReference type="ARBA" id="ARBA00008313"/>
    </source>
</evidence>
<dbReference type="InterPro" id="IPR056177">
    <property type="entry name" value="CRF-BP_N"/>
</dbReference>
<comment type="function">
    <text evidence="8">Binds CRF and inactivates it. May prevent inappropriate pituitary-adrenal stimulation in pregnancy.</text>
</comment>
<dbReference type="PANTHER" id="PTHR10278:SF0">
    <property type="entry name" value="CORTICOTROPIN-RELEASING FACTOR-BINDING PROTEIN"/>
    <property type="match status" value="1"/>
</dbReference>
<reference evidence="12 13" key="1">
    <citation type="submission" date="2019-06" db="EMBL/GenBank/DDBJ databases">
        <title>Draft genomes of female and male turbot (Scophthalmus maximus).</title>
        <authorList>
            <person name="Xu H."/>
            <person name="Xu X.-W."/>
            <person name="Shao C."/>
            <person name="Chen S."/>
        </authorList>
    </citation>
    <scope>NUCLEOTIDE SEQUENCE [LARGE SCALE GENOMIC DNA]</scope>
    <source>
        <strain evidence="12">Ysfricsl-2016a</strain>
        <tissue evidence="12">Blood</tissue>
    </source>
</reference>
<gene>
    <name evidence="12" type="ORF">F2P81_014129</name>
</gene>
<keyword evidence="6" id="KW-1015">Disulfide bond</keyword>
<evidence type="ECO:0000256" key="1">
    <source>
        <dbReference type="ARBA" id="ARBA00004613"/>
    </source>
</evidence>
<evidence type="ECO:0000256" key="8">
    <source>
        <dbReference type="ARBA" id="ARBA00024997"/>
    </source>
</evidence>
<dbReference type="GO" id="GO:0051460">
    <property type="term" value="P:negative regulation of corticotropin secretion"/>
    <property type="evidence" value="ECO:0007669"/>
    <property type="project" value="TreeGrafter"/>
</dbReference>
<protein>
    <recommendedName>
        <fullName evidence="3">Corticotropin-releasing factor-binding protein</fullName>
    </recommendedName>
    <alternativeName>
        <fullName evidence="9">Corticotropin-releasing hormone-binding protein</fullName>
    </alternativeName>
</protein>
<organism evidence="12 13">
    <name type="scientific">Scophthalmus maximus</name>
    <name type="common">Turbot</name>
    <name type="synonym">Psetta maxima</name>
    <dbReference type="NCBI Taxonomy" id="52904"/>
    <lineage>
        <taxon>Eukaryota</taxon>
        <taxon>Metazoa</taxon>
        <taxon>Chordata</taxon>
        <taxon>Craniata</taxon>
        <taxon>Vertebrata</taxon>
        <taxon>Euteleostomi</taxon>
        <taxon>Actinopterygii</taxon>
        <taxon>Neopterygii</taxon>
        <taxon>Teleostei</taxon>
        <taxon>Neoteleostei</taxon>
        <taxon>Acanthomorphata</taxon>
        <taxon>Carangaria</taxon>
        <taxon>Pleuronectiformes</taxon>
        <taxon>Pleuronectoidei</taxon>
        <taxon>Scophthalmidae</taxon>
        <taxon>Scophthalmus</taxon>
    </lineage>
</organism>
<dbReference type="InterPro" id="IPR056178">
    <property type="entry name" value="CRF-BP_C"/>
</dbReference>
<dbReference type="GO" id="GO:0009755">
    <property type="term" value="P:hormone-mediated signaling pathway"/>
    <property type="evidence" value="ECO:0007669"/>
    <property type="project" value="TreeGrafter"/>
</dbReference>
<dbReference type="InterPro" id="IPR008435">
    <property type="entry name" value="CRF-bd"/>
</dbReference>
<keyword evidence="4" id="KW-0964">Secreted</keyword>
<sequence length="353" mass="39890">MHENEGRCLKLIAVNEGTCGRFYQKCVYEQRQEHDHLLHTQPNETFHRETHFIMSPALRAQLLLFLVSMSSRMGLSRYIEDIESSDGLYSLLSLDQKRETEDFIFRRPLRCLDMLATDGYFTFVATQPQPACAAFVIAEPSEVISLELFDVSIDCGAGDFIKMFDGWVLKGEKFPSSQDHQLPVHERYTDYCSSPATGAASRSSQNVAMIFFRIHSHDSGFTLAVKKLHNPFLRHDSGAVLIHQSELCVVWWLEAGGQMKKHVNAAVSVCVSGTERVISRLSDNMSRVCSGVKSLFSLFAPSAQMKIGCDNSVLRLVSSGNYINRVSFQYRLLEHNELPNTRENSLVNFCTVE</sequence>
<evidence type="ECO:0000313" key="13">
    <source>
        <dbReference type="Proteomes" id="UP000438429"/>
    </source>
</evidence>
<dbReference type="EMBL" id="VEVO01000012">
    <property type="protein sequence ID" value="KAF0034063.1"/>
    <property type="molecule type" value="Genomic_DNA"/>
</dbReference>
<comment type="similarity">
    <text evidence="2">Belongs to the CRF-binding protein family.</text>
</comment>
<accession>A0A6A4SIX0</accession>
<dbReference type="GO" id="GO:0051424">
    <property type="term" value="F:corticotropin-releasing hormone binding"/>
    <property type="evidence" value="ECO:0007669"/>
    <property type="project" value="InterPro"/>
</dbReference>
<dbReference type="GO" id="GO:0005615">
    <property type="term" value="C:extracellular space"/>
    <property type="evidence" value="ECO:0007669"/>
    <property type="project" value="TreeGrafter"/>
</dbReference>
<evidence type="ECO:0000256" key="7">
    <source>
        <dbReference type="ARBA" id="ARBA00023180"/>
    </source>
</evidence>
<evidence type="ECO:0000259" key="11">
    <source>
        <dbReference type="Pfam" id="PF23541"/>
    </source>
</evidence>
<keyword evidence="5" id="KW-0732">Signal</keyword>
<dbReference type="AlphaFoldDB" id="A0A6A4SIX0"/>
<proteinExistence type="inferred from homology"/>
<dbReference type="Pfam" id="PF23541">
    <property type="entry name" value="CRF-BP_C"/>
    <property type="match status" value="1"/>
</dbReference>
<evidence type="ECO:0000256" key="6">
    <source>
        <dbReference type="ARBA" id="ARBA00023157"/>
    </source>
</evidence>
<evidence type="ECO:0000256" key="9">
    <source>
        <dbReference type="ARBA" id="ARBA00033162"/>
    </source>
</evidence>
<evidence type="ECO:0000259" key="10">
    <source>
        <dbReference type="Pfam" id="PF05428"/>
    </source>
</evidence>
<dbReference type="InterPro" id="IPR035914">
    <property type="entry name" value="Sperma_CUB_dom_sf"/>
</dbReference>
<dbReference type="SUPFAM" id="SSF49854">
    <property type="entry name" value="Spermadhesin, CUB domain"/>
    <property type="match status" value="1"/>
</dbReference>
<feature type="domain" description="Corticotropin-releasing factor binding protein C-terminal" evidence="11">
    <location>
        <begin position="294"/>
        <end position="338"/>
    </location>
</feature>
<name>A0A6A4SIX0_SCOMX</name>
<evidence type="ECO:0000313" key="12">
    <source>
        <dbReference type="EMBL" id="KAF0034063.1"/>
    </source>
</evidence>
<evidence type="ECO:0000256" key="3">
    <source>
        <dbReference type="ARBA" id="ARBA00015713"/>
    </source>
</evidence>
<feature type="domain" description="Corticotropin-releasing factor binding protein N-terminal" evidence="10">
    <location>
        <begin position="104"/>
        <end position="228"/>
    </location>
</feature>
<comment type="subcellular location">
    <subcellularLocation>
        <location evidence="1">Secreted</location>
    </subcellularLocation>
</comment>
<evidence type="ECO:0000256" key="5">
    <source>
        <dbReference type="ARBA" id="ARBA00022729"/>
    </source>
</evidence>
<comment type="caution">
    <text evidence="12">The sequence shown here is derived from an EMBL/GenBank/DDBJ whole genome shotgun (WGS) entry which is preliminary data.</text>
</comment>